<dbReference type="Proteomes" id="UP001220022">
    <property type="component" value="Unassembled WGS sequence"/>
</dbReference>
<proteinExistence type="predicted"/>
<sequence>MDDARQLVSDAQFAGVLKTVLDNNRDMAADVGARIVTEALKFVVAGAQFPDVPLAPSRVVDEGWHALILHTRLYVDLCQRFGPFVHHSPGYDPTNYDPKILERTCAVIGEAGYSLDSALWGSPTKPLVAVAAQCQHAPECAIQPMPEPRDPRG</sequence>
<gene>
    <name evidence="1" type="ORF">P2L57_35425</name>
</gene>
<evidence type="ECO:0000313" key="2">
    <source>
        <dbReference type="Proteomes" id="UP001220022"/>
    </source>
</evidence>
<reference evidence="1 2" key="1">
    <citation type="submission" date="2023-03" db="EMBL/GenBank/DDBJ databases">
        <title>Draft genome sequence of type strain Streptomyces ferralitis JCM 14344.</title>
        <authorList>
            <person name="Klaysubun C."/>
            <person name="Duangmal K."/>
        </authorList>
    </citation>
    <scope>NUCLEOTIDE SEQUENCE [LARGE SCALE GENOMIC DNA]</scope>
    <source>
        <strain evidence="1 2">JCM 14344</strain>
    </source>
</reference>
<organism evidence="1 2">
    <name type="scientific">Streptantibioticus ferralitis</name>
    <dbReference type="NCBI Taxonomy" id="236510"/>
    <lineage>
        <taxon>Bacteria</taxon>
        <taxon>Bacillati</taxon>
        <taxon>Actinomycetota</taxon>
        <taxon>Actinomycetes</taxon>
        <taxon>Kitasatosporales</taxon>
        <taxon>Streptomycetaceae</taxon>
        <taxon>Streptantibioticus</taxon>
    </lineage>
</organism>
<comment type="caution">
    <text evidence="1">The sequence shown here is derived from an EMBL/GenBank/DDBJ whole genome shotgun (WGS) entry which is preliminary data.</text>
</comment>
<name>A0ABT5ZB19_9ACTN</name>
<dbReference type="EMBL" id="JARHTQ010000040">
    <property type="protein sequence ID" value="MDF2260822.1"/>
    <property type="molecule type" value="Genomic_DNA"/>
</dbReference>
<evidence type="ECO:0000313" key="1">
    <source>
        <dbReference type="EMBL" id="MDF2260822.1"/>
    </source>
</evidence>
<protein>
    <submittedName>
        <fullName evidence="1">Uncharacterized protein</fullName>
    </submittedName>
</protein>
<accession>A0ABT5ZB19</accession>
<dbReference type="RefSeq" id="WP_275821794.1">
    <property type="nucleotide sequence ID" value="NZ_BAAANM010000016.1"/>
</dbReference>
<keyword evidence="2" id="KW-1185">Reference proteome</keyword>